<dbReference type="AlphaFoldDB" id="A0A0J1FRV7"/>
<name>A0A0J1FRV7_9FIRM</name>
<dbReference type="STRING" id="476652.DEAC_c23630"/>
<dbReference type="InterPro" id="IPR056908">
    <property type="entry name" value="Gp80-like"/>
</dbReference>
<dbReference type="PATRIC" id="fig|476652.3.peg.2456"/>
<gene>
    <name evidence="1" type="ORF">DEAC_c23630</name>
</gene>
<reference evidence="1 2" key="1">
    <citation type="submission" date="2015-06" db="EMBL/GenBank/DDBJ databases">
        <title>Draft genome of the moderately acidophilic sulfate reducer Candidatus Desulfosporosinus acididurans strain M1.</title>
        <authorList>
            <person name="Poehlein A."/>
            <person name="Petzsch P."/>
            <person name="Johnson B.D."/>
            <person name="Schloemann M."/>
            <person name="Daniel R."/>
            <person name="Muehling M."/>
        </authorList>
    </citation>
    <scope>NUCLEOTIDE SEQUENCE [LARGE SCALE GENOMIC DNA]</scope>
    <source>
        <strain evidence="1 2">M1</strain>
    </source>
</reference>
<protein>
    <submittedName>
        <fullName evidence="1">Uncharacterized protein</fullName>
    </submittedName>
</protein>
<sequence>MPFTYYVDNALIQLLFNGTTFTALSNVYIGLSTTTPSQTKGSTTPYWNFTEPSGNAYARVQVGATTANFPAPTTGSTSNNVTISFPQATGSWGTVTYFGIFDASTGGNLLGYGALNTSQTIISGNVLTFSANQITLSNN</sequence>
<keyword evidence="2" id="KW-1185">Reference proteome</keyword>
<dbReference type="Proteomes" id="UP000036356">
    <property type="component" value="Unassembled WGS sequence"/>
</dbReference>
<dbReference type="RefSeq" id="WP_047810213.1">
    <property type="nucleotide sequence ID" value="NZ_LDZY01000007.1"/>
</dbReference>
<organism evidence="1 2">
    <name type="scientific">Desulfosporosinus acididurans</name>
    <dbReference type="NCBI Taxonomy" id="476652"/>
    <lineage>
        <taxon>Bacteria</taxon>
        <taxon>Bacillati</taxon>
        <taxon>Bacillota</taxon>
        <taxon>Clostridia</taxon>
        <taxon>Eubacteriales</taxon>
        <taxon>Desulfitobacteriaceae</taxon>
        <taxon>Desulfosporosinus</taxon>
    </lineage>
</organism>
<dbReference type="Pfam" id="PF23140">
    <property type="entry name" value="Gp80"/>
    <property type="match status" value="1"/>
</dbReference>
<comment type="caution">
    <text evidence="1">The sequence shown here is derived from an EMBL/GenBank/DDBJ whole genome shotgun (WGS) entry which is preliminary data.</text>
</comment>
<proteinExistence type="predicted"/>
<evidence type="ECO:0000313" key="1">
    <source>
        <dbReference type="EMBL" id="KLU65733.1"/>
    </source>
</evidence>
<dbReference type="EMBL" id="LDZY01000007">
    <property type="protein sequence ID" value="KLU65733.1"/>
    <property type="molecule type" value="Genomic_DNA"/>
</dbReference>
<accession>A0A0J1FRV7</accession>
<evidence type="ECO:0000313" key="2">
    <source>
        <dbReference type="Proteomes" id="UP000036356"/>
    </source>
</evidence>